<sequence>MPTQNKSRKQSANNRRNLYRGISIKGGSTGMLGTSSSVQFGRVDEPLTATYQNTTLEGTCDGTPSAVLGSIGRAETGYSQFRGVEVNNATFFCGPLTDRGLARETLQELREEAAMLTAKRLAAERASSTAGSGDAVGKSDKYAGCSGDAGTSTDDYGALEQPE</sequence>
<feature type="region of interest" description="Disordered" evidence="1">
    <location>
        <begin position="122"/>
        <end position="163"/>
    </location>
</feature>
<organism evidence="2 3">
    <name type="scientific">Canariomyces notabilis</name>
    <dbReference type="NCBI Taxonomy" id="2074819"/>
    <lineage>
        <taxon>Eukaryota</taxon>
        <taxon>Fungi</taxon>
        <taxon>Dikarya</taxon>
        <taxon>Ascomycota</taxon>
        <taxon>Pezizomycotina</taxon>
        <taxon>Sordariomycetes</taxon>
        <taxon>Sordariomycetidae</taxon>
        <taxon>Sordariales</taxon>
        <taxon>Chaetomiaceae</taxon>
        <taxon>Canariomyces</taxon>
    </lineage>
</organism>
<dbReference type="EMBL" id="MU853343">
    <property type="protein sequence ID" value="KAK4112088.1"/>
    <property type="molecule type" value="Genomic_DNA"/>
</dbReference>
<dbReference type="RefSeq" id="XP_064669658.1">
    <property type="nucleotide sequence ID" value="XM_064808501.1"/>
</dbReference>
<dbReference type="AlphaFoldDB" id="A0AAN6YS53"/>
<evidence type="ECO:0000256" key="1">
    <source>
        <dbReference type="SAM" id="MobiDB-lite"/>
    </source>
</evidence>
<evidence type="ECO:0000313" key="3">
    <source>
        <dbReference type="Proteomes" id="UP001302812"/>
    </source>
</evidence>
<accession>A0AAN6YS53</accession>
<dbReference type="Proteomes" id="UP001302812">
    <property type="component" value="Unassembled WGS sequence"/>
</dbReference>
<proteinExistence type="predicted"/>
<comment type="caution">
    <text evidence="2">The sequence shown here is derived from an EMBL/GenBank/DDBJ whole genome shotgun (WGS) entry which is preliminary data.</text>
</comment>
<gene>
    <name evidence="2" type="ORF">N656DRAFT_108030</name>
</gene>
<keyword evidence="3" id="KW-1185">Reference proteome</keyword>
<protein>
    <submittedName>
        <fullName evidence="2">Uncharacterized protein</fullName>
    </submittedName>
</protein>
<reference evidence="2" key="2">
    <citation type="submission" date="2023-05" db="EMBL/GenBank/DDBJ databases">
        <authorList>
            <consortium name="Lawrence Berkeley National Laboratory"/>
            <person name="Steindorff A."/>
            <person name="Hensen N."/>
            <person name="Bonometti L."/>
            <person name="Westerberg I."/>
            <person name="Brannstrom I.O."/>
            <person name="Guillou S."/>
            <person name="Cros-Aarteil S."/>
            <person name="Calhoun S."/>
            <person name="Haridas S."/>
            <person name="Kuo A."/>
            <person name="Mondo S."/>
            <person name="Pangilinan J."/>
            <person name="Riley R."/>
            <person name="Labutti K."/>
            <person name="Andreopoulos B."/>
            <person name="Lipzen A."/>
            <person name="Chen C."/>
            <person name="Yanf M."/>
            <person name="Daum C."/>
            <person name="Ng V."/>
            <person name="Clum A."/>
            <person name="Ohm R."/>
            <person name="Martin F."/>
            <person name="Silar P."/>
            <person name="Natvig D."/>
            <person name="Lalanne C."/>
            <person name="Gautier V."/>
            <person name="Ament-Velasquez S.L."/>
            <person name="Kruys A."/>
            <person name="Hutchinson M.I."/>
            <person name="Powell A.J."/>
            <person name="Barry K."/>
            <person name="Miller A.N."/>
            <person name="Grigoriev I.V."/>
            <person name="Debuchy R."/>
            <person name="Gladieux P."/>
            <person name="Thoren M.H."/>
            <person name="Johannesson H."/>
        </authorList>
    </citation>
    <scope>NUCLEOTIDE SEQUENCE</scope>
    <source>
        <strain evidence="2">CBS 508.74</strain>
    </source>
</reference>
<name>A0AAN6YS53_9PEZI</name>
<dbReference type="GeneID" id="89932624"/>
<reference evidence="2" key="1">
    <citation type="journal article" date="2023" name="Mol. Phylogenet. Evol.">
        <title>Genome-scale phylogeny and comparative genomics of the fungal order Sordariales.</title>
        <authorList>
            <person name="Hensen N."/>
            <person name="Bonometti L."/>
            <person name="Westerberg I."/>
            <person name="Brannstrom I.O."/>
            <person name="Guillou S."/>
            <person name="Cros-Aarteil S."/>
            <person name="Calhoun S."/>
            <person name="Haridas S."/>
            <person name="Kuo A."/>
            <person name="Mondo S."/>
            <person name="Pangilinan J."/>
            <person name="Riley R."/>
            <person name="LaButti K."/>
            <person name="Andreopoulos B."/>
            <person name="Lipzen A."/>
            <person name="Chen C."/>
            <person name="Yan M."/>
            <person name="Daum C."/>
            <person name="Ng V."/>
            <person name="Clum A."/>
            <person name="Steindorff A."/>
            <person name="Ohm R.A."/>
            <person name="Martin F."/>
            <person name="Silar P."/>
            <person name="Natvig D.O."/>
            <person name="Lalanne C."/>
            <person name="Gautier V."/>
            <person name="Ament-Velasquez S.L."/>
            <person name="Kruys A."/>
            <person name="Hutchinson M.I."/>
            <person name="Powell A.J."/>
            <person name="Barry K."/>
            <person name="Miller A.N."/>
            <person name="Grigoriev I.V."/>
            <person name="Debuchy R."/>
            <person name="Gladieux P."/>
            <person name="Hiltunen Thoren M."/>
            <person name="Johannesson H."/>
        </authorList>
    </citation>
    <scope>NUCLEOTIDE SEQUENCE</scope>
    <source>
        <strain evidence="2">CBS 508.74</strain>
    </source>
</reference>
<evidence type="ECO:0000313" key="2">
    <source>
        <dbReference type="EMBL" id="KAK4112088.1"/>
    </source>
</evidence>